<protein>
    <recommendedName>
        <fullName evidence="8">GPP34 family phosphoprotein</fullName>
    </recommendedName>
</protein>
<evidence type="ECO:0000256" key="4">
    <source>
        <dbReference type="ARBA" id="ARBA00023136"/>
    </source>
</evidence>
<dbReference type="GO" id="GO:0070273">
    <property type="term" value="F:phosphatidylinositol-4-phosphate binding"/>
    <property type="evidence" value="ECO:0007669"/>
    <property type="project" value="InterPro"/>
</dbReference>
<dbReference type="Gene3D" id="1.10.3630.10">
    <property type="entry name" value="yeast vps74-n-term truncation variant domain like"/>
    <property type="match status" value="1"/>
</dbReference>
<organism evidence="6 7">
    <name type="scientific">Jiangella anatolica</name>
    <dbReference type="NCBI Taxonomy" id="2670374"/>
    <lineage>
        <taxon>Bacteria</taxon>
        <taxon>Bacillati</taxon>
        <taxon>Actinomycetota</taxon>
        <taxon>Actinomycetes</taxon>
        <taxon>Jiangellales</taxon>
        <taxon>Jiangellaceae</taxon>
        <taxon>Jiangella</taxon>
    </lineage>
</organism>
<evidence type="ECO:0008006" key="8">
    <source>
        <dbReference type="Google" id="ProtNLM"/>
    </source>
</evidence>
<dbReference type="AlphaFoldDB" id="A0A2W2B977"/>
<evidence type="ECO:0000256" key="2">
    <source>
        <dbReference type="ARBA" id="ARBA00023034"/>
    </source>
</evidence>
<comment type="caution">
    <text evidence="6">The sequence shown here is derived from an EMBL/GenBank/DDBJ whole genome shotgun (WGS) entry which is preliminary data.</text>
</comment>
<proteinExistence type="predicted"/>
<name>A0A2W2B977_9ACTN</name>
<feature type="region of interest" description="Disordered" evidence="5">
    <location>
        <begin position="1"/>
        <end position="21"/>
    </location>
</feature>
<reference evidence="6 7" key="1">
    <citation type="submission" date="2018-01" db="EMBL/GenBank/DDBJ databases">
        <title>Draft genome sequence of Jiangella sp. GTF31.</title>
        <authorList>
            <person name="Sahin N."/>
            <person name="Ay H."/>
            <person name="Saygin H."/>
        </authorList>
    </citation>
    <scope>NUCLEOTIDE SEQUENCE [LARGE SCALE GENOMIC DNA]</scope>
    <source>
        <strain evidence="6 7">GTF31</strain>
    </source>
</reference>
<keyword evidence="4" id="KW-0472">Membrane</keyword>
<evidence type="ECO:0000313" key="6">
    <source>
        <dbReference type="EMBL" id="PZF83795.1"/>
    </source>
</evidence>
<keyword evidence="7" id="KW-1185">Reference proteome</keyword>
<dbReference type="InterPro" id="IPR038261">
    <property type="entry name" value="GPP34-like_sf"/>
</dbReference>
<evidence type="ECO:0000256" key="1">
    <source>
        <dbReference type="ARBA" id="ARBA00004255"/>
    </source>
</evidence>
<dbReference type="GO" id="GO:0005737">
    <property type="term" value="C:cytoplasm"/>
    <property type="evidence" value="ECO:0007669"/>
    <property type="project" value="UniProtKB-ARBA"/>
</dbReference>
<evidence type="ECO:0000256" key="3">
    <source>
        <dbReference type="ARBA" id="ARBA00023121"/>
    </source>
</evidence>
<dbReference type="Proteomes" id="UP000248764">
    <property type="component" value="Unassembled WGS sequence"/>
</dbReference>
<keyword evidence="2" id="KW-0333">Golgi apparatus</keyword>
<dbReference type="EMBL" id="POTW01000021">
    <property type="protein sequence ID" value="PZF83795.1"/>
    <property type="molecule type" value="Genomic_DNA"/>
</dbReference>
<evidence type="ECO:0000256" key="5">
    <source>
        <dbReference type="SAM" id="MobiDB-lite"/>
    </source>
</evidence>
<dbReference type="Pfam" id="PF05719">
    <property type="entry name" value="GPP34"/>
    <property type="match status" value="1"/>
</dbReference>
<accession>A0A2W2B977</accession>
<dbReference type="InterPro" id="IPR008628">
    <property type="entry name" value="GPP34-like"/>
</dbReference>
<keyword evidence="3" id="KW-0446">Lipid-binding</keyword>
<gene>
    <name evidence="6" type="ORF">C1I92_10910</name>
</gene>
<dbReference type="GO" id="GO:0012505">
    <property type="term" value="C:endomembrane system"/>
    <property type="evidence" value="ECO:0007669"/>
    <property type="project" value="UniProtKB-ARBA"/>
</dbReference>
<comment type="subcellular location">
    <subcellularLocation>
        <location evidence="1">Golgi apparatus membrane</location>
        <topology evidence="1">Peripheral membrane protein</topology>
        <orientation evidence="1">Cytoplasmic side</orientation>
    </subcellularLocation>
</comment>
<evidence type="ECO:0000313" key="7">
    <source>
        <dbReference type="Proteomes" id="UP000248764"/>
    </source>
</evidence>
<sequence>MSLSRMAPAVPSHPGPRARGGGAGGVLLANDFFHIVHDVGSGKLRLNSRAAGLGLAGALLGELILNNNLHVASGTLSLTGAQPPADDLGYRIVRQLTADQQTRSLRTWLAFLSQSALERVAVRLAREGEIEPVKSRKLFGSSVRYLPVDPKVAAWPSDRLYGLVNRGDPLDFHDAMLAGLVAVTGFTKGVWWDGDAVTLRHIAAAVGSMPMSMREVLAHTEAAVGDATLSPR</sequence>